<dbReference type="AlphaFoldDB" id="A0A9W6CJA7"/>
<dbReference type="Gene3D" id="3.30.40.190">
    <property type="match status" value="1"/>
</dbReference>
<dbReference type="RefSeq" id="WP_281808284.1">
    <property type="nucleotide sequence ID" value="NZ_BSDO01000004.1"/>
</dbReference>
<evidence type="ECO:0008006" key="5">
    <source>
        <dbReference type="Google" id="ProtNLM"/>
    </source>
</evidence>
<dbReference type="EMBL" id="JAVDPY010000005">
    <property type="protein sequence ID" value="MDR6334540.1"/>
    <property type="molecule type" value="Genomic_DNA"/>
</dbReference>
<dbReference type="EMBL" id="BSDO01000004">
    <property type="protein sequence ID" value="GLI23443.1"/>
    <property type="molecule type" value="Genomic_DNA"/>
</dbReference>
<reference evidence="2 4" key="2">
    <citation type="submission" date="2023-07" db="EMBL/GenBank/DDBJ databases">
        <title>Genomic Encyclopedia of Type Strains, Phase IV (KMG-IV): sequencing the most valuable type-strain genomes for metagenomic binning, comparative biology and taxonomic classification.</title>
        <authorList>
            <person name="Goeker M."/>
        </authorList>
    </citation>
    <scope>NUCLEOTIDE SEQUENCE [LARGE SCALE GENOMIC DNA]</scope>
    <source>
        <strain evidence="2 4">DSM 338</strain>
    </source>
</reference>
<comment type="caution">
    <text evidence="1">The sequence shown here is derived from an EMBL/GenBank/DDBJ whole genome shotgun (WGS) entry which is preliminary data.</text>
</comment>
<evidence type="ECO:0000313" key="2">
    <source>
        <dbReference type="EMBL" id="MDR6334540.1"/>
    </source>
</evidence>
<accession>A0A9W6CJA7</accession>
<evidence type="ECO:0000313" key="3">
    <source>
        <dbReference type="Proteomes" id="UP001144397"/>
    </source>
</evidence>
<dbReference type="Pfam" id="PF06147">
    <property type="entry name" value="DUF968"/>
    <property type="match status" value="1"/>
</dbReference>
<protein>
    <recommendedName>
        <fullName evidence="5">DUF968 domain-containing protein</fullName>
    </recommendedName>
</protein>
<evidence type="ECO:0000313" key="1">
    <source>
        <dbReference type="EMBL" id="GLI23443.1"/>
    </source>
</evidence>
<gene>
    <name evidence="2" type="ORF">GGQ86_003022</name>
    <name evidence="1" type="ORF">XFLAVUS301_31170</name>
</gene>
<sequence>MTAFRIVRPDTAFAAAPSKGAKRPRRFHTDHLRFIRTLSCTVCGTHRFVEAAHVRIASAVHGKRESGMSQKPDDCWSVPLCAEHHREGPDAQHKVGEDAFWRAQGIDPCNLALALWCATGDEERAESILAETRARARKDPK</sequence>
<evidence type="ECO:0000313" key="4">
    <source>
        <dbReference type="Proteomes" id="UP001245370"/>
    </source>
</evidence>
<dbReference type="Proteomes" id="UP001144397">
    <property type="component" value="Unassembled WGS sequence"/>
</dbReference>
<dbReference type="Proteomes" id="UP001245370">
    <property type="component" value="Unassembled WGS sequence"/>
</dbReference>
<proteinExistence type="predicted"/>
<dbReference type="GeneID" id="95763901"/>
<keyword evidence="4" id="KW-1185">Reference proteome</keyword>
<dbReference type="InterPro" id="IPR010373">
    <property type="entry name" value="DUF968"/>
</dbReference>
<name>A0A9W6CJA7_XANFL</name>
<reference evidence="1" key="1">
    <citation type="submission" date="2022-12" db="EMBL/GenBank/DDBJ databases">
        <title>Reference genome sequencing for broad-spectrum identification of bacterial and archaeal isolates by mass spectrometry.</title>
        <authorList>
            <person name="Sekiguchi Y."/>
            <person name="Tourlousse D.M."/>
        </authorList>
    </citation>
    <scope>NUCLEOTIDE SEQUENCE</scope>
    <source>
        <strain evidence="1">301</strain>
    </source>
</reference>
<organism evidence="1 3">
    <name type="scientific">Xanthobacter flavus</name>
    <dbReference type="NCBI Taxonomy" id="281"/>
    <lineage>
        <taxon>Bacteria</taxon>
        <taxon>Pseudomonadati</taxon>
        <taxon>Pseudomonadota</taxon>
        <taxon>Alphaproteobacteria</taxon>
        <taxon>Hyphomicrobiales</taxon>
        <taxon>Xanthobacteraceae</taxon>
        <taxon>Xanthobacter</taxon>
    </lineage>
</organism>